<dbReference type="SUPFAM" id="SSF47413">
    <property type="entry name" value="lambda repressor-like DNA-binding domains"/>
    <property type="match status" value="1"/>
</dbReference>
<accession>A0A7Y9I7H0</accession>
<dbReference type="SMART" id="SM00530">
    <property type="entry name" value="HTH_XRE"/>
    <property type="match status" value="1"/>
</dbReference>
<name>A0A7Y9I7H0_9ACTN</name>
<reference evidence="4 5" key="1">
    <citation type="submission" date="2020-07" db="EMBL/GenBank/DDBJ databases">
        <title>Sequencing the genomes of 1000 actinobacteria strains.</title>
        <authorList>
            <person name="Klenk H.-P."/>
        </authorList>
    </citation>
    <scope>NUCLEOTIDE SEQUENCE [LARGE SCALE GENOMIC DNA]</scope>
    <source>
        <strain evidence="4 5">DSM 22083</strain>
    </source>
</reference>
<feature type="region of interest" description="Disordered" evidence="2">
    <location>
        <begin position="120"/>
        <end position="141"/>
    </location>
</feature>
<comment type="caution">
    <text evidence="4">The sequence shown here is derived from an EMBL/GenBank/DDBJ whole genome shotgun (WGS) entry which is preliminary data.</text>
</comment>
<sequence>MRADEIDQPKAKDPLLRSLIGAALRRTRQRQGRTLADVAEAAGVSVPYLSEIERGRKEPSSEVLGAVCDALRIELVDLVAMVGRELVELRTSRVVVPIGSRKRRDRRRLRELPATDERPLEIARPLAPRQSGRGDITCLAA</sequence>
<gene>
    <name evidence="4" type="ORF">BKA15_002735</name>
</gene>
<dbReference type="InterPro" id="IPR010982">
    <property type="entry name" value="Lambda_DNA-bd_dom_sf"/>
</dbReference>
<keyword evidence="5" id="KW-1185">Reference proteome</keyword>
<dbReference type="Pfam" id="PF13560">
    <property type="entry name" value="HTH_31"/>
    <property type="match status" value="1"/>
</dbReference>
<dbReference type="GO" id="GO:0003677">
    <property type="term" value="F:DNA binding"/>
    <property type="evidence" value="ECO:0007669"/>
    <property type="project" value="UniProtKB-KW"/>
</dbReference>
<dbReference type="InterPro" id="IPR001387">
    <property type="entry name" value="Cro/C1-type_HTH"/>
</dbReference>
<dbReference type="Proteomes" id="UP000569914">
    <property type="component" value="Unassembled WGS sequence"/>
</dbReference>
<dbReference type="GO" id="GO:0005829">
    <property type="term" value="C:cytosol"/>
    <property type="evidence" value="ECO:0007669"/>
    <property type="project" value="TreeGrafter"/>
</dbReference>
<keyword evidence="1" id="KW-0238">DNA-binding</keyword>
<feature type="domain" description="HTH cro/C1-type" evidence="3">
    <location>
        <begin position="24"/>
        <end position="78"/>
    </location>
</feature>
<dbReference type="Gene3D" id="1.10.260.40">
    <property type="entry name" value="lambda repressor-like DNA-binding domains"/>
    <property type="match status" value="1"/>
</dbReference>
<dbReference type="PROSITE" id="PS50943">
    <property type="entry name" value="HTH_CROC1"/>
    <property type="match status" value="1"/>
</dbReference>
<evidence type="ECO:0000256" key="1">
    <source>
        <dbReference type="ARBA" id="ARBA00023125"/>
    </source>
</evidence>
<proteinExistence type="predicted"/>
<dbReference type="EMBL" id="JACCBU010000001">
    <property type="protein sequence ID" value="NYE71406.1"/>
    <property type="molecule type" value="Genomic_DNA"/>
</dbReference>
<dbReference type="PANTHER" id="PTHR46797:SF1">
    <property type="entry name" value="METHYLPHOSPHONATE SYNTHASE"/>
    <property type="match status" value="1"/>
</dbReference>
<dbReference type="CDD" id="cd00093">
    <property type="entry name" value="HTH_XRE"/>
    <property type="match status" value="1"/>
</dbReference>
<evidence type="ECO:0000313" key="4">
    <source>
        <dbReference type="EMBL" id="NYE71406.1"/>
    </source>
</evidence>
<dbReference type="GO" id="GO:0003700">
    <property type="term" value="F:DNA-binding transcription factor activity"/>
    <property type="evidence" value="ECO:0007669"/>
    <property type="project" value="TreeGrafter"/>
</dbReference>
<dbReference type="AlphaFoldDB" id="A0A7Y9I7H0"/>
<dbReference type="PANTHER" id="PTHR46797">
    <property type="entry name" value="HTH-TYPE TRANSCRIPTIONAL REGULATOR"/>
    <property type="match status" value="1"/>
</dbReference>
<evidence type="ECO:0000259" key="3">
    <source>
        <dbReference type="PROSITE" id="PS50943"/>
    </source>
</evidence>
<evidence type="ECO:0000313" key="5">
    <source>
        <dbReference type="Proteomes" id="UP000569914"/>
    </source>
</evidence>
<protein>
    <submittedName>
        <fullName evidence="4">Transcriptional regulator with XRE-family HTH domain</fullName>
    </submittedName>
</protein>
<organism evidence="4 5">
    <name type="scientific">Microlunatus parietis</name>
    <dbReference type="NCBI Taxonomy" id="682979"/>
    <lineage>
        <taxon>Bacteria</taxon>
        <taxon>Bacillati</taxon>
        <taxon>Actinomycetota</taxon>
        <taxon>Actinomycetes</taxon>
        <taxon>Propionibacteriales</taxon>
        <taxon>Propionibacteriaceae</taxon>
        <taxon>Microlunatus</taxon>
    </lineage>
</organism>
<dbReference type="RefSeq" id="WP_179751523.1">
    <property type="nucleotide sequence ID" value="NZ_JACCBU010000001.1"/>
</dbReference>
<evidence type="ECO:0000256" key="2">
    <source>
        <dbReference type="SAM" id="MobiDB-lite"/>
    </source>
</evidence>
<dbReference type="InterPro" id="IPR050807">
    <property type="entry name" value="TransReg_Diox_bact_type"/>
</dbReference>